<feature type="region of interest" description="Disordered" evidence="1">
    <location>
        <begin position="1"/>
        <end position="25"/>
    </location>
</feature>
<proteinExistence type="predicted"/>
<dbReference type="SUPFAM" id="SSF51206">
    <property type="entry name" value="cAMP-binding domain-like"/>
    <property type="match status" value="1"/>
</dbReference>
<sequence>MGVSSSGEGDAMSGSGSEVVEGNGEKAGAEGTLQALQALMGLESAATAARLYEELSAAQRERLLRDAALAPSRERQQLSEVLSWARDFAGAARLLQGCGEDSRMAALYVQGGQYVDAAEAFLRAGEPERAAAAFERGGALERALEVYRGLGSREQVAHCLVRLGRPHEGALLYRELGQPHAEVEALGCVPAGDARHIESVLRMCMLLDAEGFTRRALALLADTLRASETARGDPALAAEKARLLRRMGMDAEAEAVIARLPAQSSAPEANGYNYLKAIPIFGELSLEDMKDLYRVARQVLIPAGAVMLEKGAAGVGLFVLLEGTVDVYTGTEDDARRLNTLGPGAYLGEISLVQDAPVSARVKARTSVRALRITRAGFQHYLDTHEGAALRIFRLFTQNLAARVRALST</sequence>
<dbReference type="EMBL" id="BJXR01000036">
    <property type="protein sequence ID" value="GEN09849.1"/>
    <property type="molecule type" value="Genomic_DNA"/>
</dbReference>
<dbReference type="InterPro" id="IPR000595">
    <property type="entry name" value="cNMP-bd_dom"/>
</dbReference>
<feature type="domain" description="Cyclic nucleotide-binding" evidence="2">
    <location>
        <begin position="280"/>
        <end position="399"/>
    </location>
</feature>
<dbReference type="InterPro" id="IPR014710">
    <property type="entry name" value="RmlC-like_jellyroll"/>
</dbReference>
<evidence type="ECO:0000313" key="4">
    <source>
        <dbReference type="Proteomes" id="UP000321514"/>
    </source>
</evidence>
<dbReference type="Pfam" id="PF00027">
    <property type="entry name" value="cNMP_binding"/>
    <property type="match status" value="1"/>
</dbReference>
<evidence type="ECO:0000256" key="1">
    <source>
        <dbReference type="SAM" id="MobiDB-lite"/>
    </source>
</evidence>
<evidence type="ECO:0000259" key="2">
    <source>
        <dbReference type="PROSITE" id="PS50042"/>
    </source>
</evidence>
<evidence type="ECO:0000313" key="3">
    <source>
        <dbReference type="EMBL" id="GEN09849.1"/>
    </source>
</evidence>
<accession>A0A511T6R3</accession>
<dbReference type="STRING" id="1334629.MFUL124B02_20630"/>
<comment type="caution">
    <text evidence="3">The sequence shown here is derived from an EMBL/GenBank/DDBJ whole genome shotgun (WGS) entry which is preliminary data.</text>
</comment>
<name>A0A511T6R3_MYXFU</name>
<dbReference type="GO" id="GO:0003700">
    <property type="term" value="F:DNA-binding transcription factor activity"/>
    <property type="evidence" value="ECO:0007669"/>
    <property type="project" value="TreeGrafter"/>
</dbReference>
<dbReference type="InterPro" id="IPR018490">
    <property type="entry name" value="cNMP-bd_dom_sf"/>
</dbReference>
<protein>
    <recommendedName>
        <fullName evidence="2">Cyclic nucleotide-binding domain-containing protein</fullName>
    </recommendedName>
</protein>
<dbReference type="CDD" id="cd00038">
    <property type="entry name" value="CAP_ED"/>
    <property type="match status" value="1"/>
</dbReference>
<feature type="compositionally biased region" description="Low complexity" evidence="1">
    <location>
        <begin position="13"/>
        <end position="22"/>
    </location>
</feature>
<dbReference type="PANTHER" id="PTHR24567">
    <property type="entry name" value="CRP FAMILY TRANSCRIPTIONAL REGULATORY PROTEIN"/>
    <property type="match status" value="1"/>
</dbReference>
<dbReference type="AlphaFoldDB" id="A0A511T6R3"/>
<gene>
    <name evidence="3" type="ORF">MFU01_48860</name>
</gene>
<organism evidence="3 4">
    <name type="scientific">Myxococcus fulvus</name>
    <dbReference type="NCBI Taxonomy" id="33"/>
    <lineage>
        <taxon>Bacteria</taxon>
        <taxon>Pseudomonadati</taxon>
        <taxon>Myxococcota</taxon>
        <taxon>Myxococcia</taxon>
        <taxon>Myxococcales</taxon>
        <taxon>Cystobacterineae</taxon>
        <taxon>Myxococcaceae</taxon>
        <taxon>Myxococcus</taxon>
    </lineage>
</organism>
<dbReference type="SMART" id="SM00100">
    <property type="entry name" value="cNMP"/>
    <property type="match status" value="1"/>
</dbReference>
<dbReference type="PANTHER" id="PTHR24567:SF74">
    <property type="entry name" value="HTH-TYPE TRANSCRIPTIONAL REGULATOR ARCR"/>
    <property type="match status" value="1"/>
</dbReference>
<dbReference type="Proteomes" id="UP000321514">
    <property type="component" value="Unassembled WGS sequence"/>
</dbReference>
<dbReference type="Gene3D" id="2.60.120.10">
    <property type="entry name" value="Jelly Rolls"/>
    <property type="match status" value="1"/>
</dbReference>
<dbReference type="InterPro" id="IPR050397">
    <property type="entry name" value="Env_Response_Regulators"/>
</dbReference>
<reference evidence="3 4" key="1">
    <citation type="submission" date="2019-07" db="EMBL/GenBank/DDBJ databases">
        <title>Whole genome shotgun sequence of Myxococcus fulvus NBRC 100333.</title>
        <authorList>
            <person name="Hosoyama A."/>
            <person name="Uohara A."/>
            <person name="Ohji S."/>
            <person name="Ichikawa N."/>
        </authorList>
    </citation>
    <scope>NUCLEOTIDE SEQUENCE [LARGE SCALE GENOMIC DNA]</scope>
    <source>
        <strain evidence="3 4">NBRC 100333</strain>
    </source>
</reference>
<dbReference type="GO" id="GO:0005829">
    <property type="term" value="C:cytosol"/>
    <property type="evidence" value="ECO:0007669"/>
    <property type="project" value="TreeGrafter"/>
</dbReference>
<dbReference type="PROSITE" id="PS50042">
    <property type="entry name" value="CNMP_BINDING_3"/>
    <property type="match status" value="1"/>
</dbReference>